<organism evidence="1 2">
    <name type="scientific">Flexivirga aerilata</name>
    <dbReference type="NCBI Taxonomy" id="1656889"/>
    <lineage>
        <taxon>Bacteria</taxon>
        <taxon>Bacillati</taxon>
        <taxon>Actinomycetota</taxon>
        <taxon>Actinomycetes</taxon>
        <taxon>Micrococcales</taxon>
        <taxon>Dermacoccaceae</taxon>
        <taxon>Flexivirga</taxon>
    </lineage>
</organism>
<reference evidence="1 2" key="1">
    <citation type="submission" date="2020-05" db="EMBL/GenBank/DDBJ databases">
        <title>Flexivirga sp. ID2601S isolated from air conditioner.</title>
        <authorList>
            <person name="Kim D.H."/>
        </authorList>
    </citation>
    <scope>NUCLEOTIDE SEQUENCE [LARGE SCALE GENOMIC DNA]</scope>
    <source>
        <strain evidence="1 2">ID2601S</strain>
    </source>
</reference>
<dbReference type="AlphaFoldDB" id="A0A849AIE1"/>
<evidence type="ECO:0000313" key="1">
    <source>
        <dbReference type="EMBL" id="NNG40215.1"/>
    </source>
</evidence>
<dbReference type="RefSeq" id="WP_171156288.1">
    <property type="nucleotide sequence ID" value="NZ_JABENB010000002.1"/>
</dbReference>
<dbReference type="Proteomes" id="UP000557772">
    <property type="component" value="Unassembled WGS sequence"/>
</dbReference>
<proteinExistence type="predicted"/>
<sequence length="295" mass="32863">MRTLTFDQALRRAMDDRGCTLRSLHQQLAARGISIGLSTLSYWRSGDRLPERQRSLTAISAIEEVLDLAPGTLLEARGPSRRGGPSKAVGYRTLVDRALDDGIDRVRAGRSTALPDSPTELEQRSSQQIATVDDRGQTCHVAVRDIWRARRDGARIFPIFYAAEKAIDGPPIVRPVTNFDLGEVVFDAEHGVLAAQAVIPRPLRLHESILTEYEVPEPWTGSPDLVWSLLAPTRMVECVVSVRFDNALRPVRCTEFVTDEAGVERSWEVPLHDGELFAARWGFGPGSFGFRWEYA</sequence>
<keyword evidence="2" id="KW-1185">Reference proteome</keyword>
<name>A0A849AIE1_9MICO</name>
<protein>
    <submittedName>
        <fullName evidence="1">Uncharacterized protein</fullName>
    </submittedName>
</protein>
<comment type="caution">
    <text evidence="1">The sequence shown here is derived from an EMBL/GenBank/DDBJ whole genome shotgun (WGS) entry which is preliminary data.</text>
</comment>
<evidence type="ECO:0000313" key="2">
    <source>
        <dbReference type="Proteomes" id="UP000557772"/>
    </source>
</evidence>
<accession>A0A849AIE1</accession>
<dbReference type="EMBL" id="JABENB010000002">
    <property type="protein sequence ID" value="NNG40215.1"/>
    <property type="molecule type" value="Genomic_DNA"/>
</dbReference>
<gene>
    <name evidence="1" type="ORF">HJ588_13160</name>
</gene>